<dbReference type="InterPro" id="IPR039448">
    <property type="entry name" value="Beta_helix"/>
</dbReference>
<dbReference type="EMBL" id="HBIC01026081">
    <property type="protein sequence ID" value="CAE0284104.1"/>
    <property type="molecule type" value="Transcribed_RNA"/>
</dbReference>
<dbReference type="Gene3D" id="6.10.140.2220">
    <property type="match status" value="1"/>
</dbReference>
<dbReference type="InterPro" id="IPR012334">
    <property type="entry name" value="Pectin_lyas_fold"/>
</dbReference>
<organism evidence="6">
    <name type="scientific">Spumella elongata</name>
    <dbReference type="NCBI Taxonomy" id="89044"/>
    <lineage>
        <taxon>Eukaryota</taxon>
        <taxon>Sar</taxon>
        <taxon>Stramenopiles</taxon>
        <taxon>Ochrophyta</taxon>
        <taxon>Chrysophyceae</taxon>
        <taxon>Chromulinales</taxon>
        <taxon>Chromulinaceae</taxon>
        <taxon>Spumella</taxon>
    </lineage>
</organism>
<keyword evidence="2 4" id="KW-0863">Zinc-finger</keyword>
<dbReference type="AlphaFoldDB" id="A0A7S3H3C9"/>
<evidence type="ECO:0000313" key="6">
    <source>
        <dbReference type="EMBL" id="CAE0284104.1"/>
    </source>
</evidence>
<evidence type="ECO:0000256" key="4">
    <source>
        <dbReference type="PROSITE-ProRule" id="PRU00134"/>
    </source>
</evidence>
<dbReference type="InterPro" id="IPR011050">
    <property type="entry name" value="Pectin_lyase_fold/virulence"/>
</dbReference>
<gene>
    <name evidence="6" type="ORF">SELO1098_LOCUS12939</name>
</gene>
<evidence type="ECO:0000256" key="1">
    <source>
        <dbReference type="ARBA" id="ARBA00022723"/>
    </source>
</evidence>
<reference evidence="6" key="1">
    <citation type="submission" date="2021-01" db="EMBL/GenBank/DDBJ databases">
        <authorList>
            <person name="Corre E."/>
            <person name="Pelletier E."/>
            <person name="Niang G."/>
            <person name="Scheremetjew M."/>
            <person name="Finn R."/>
            <person name="Kale V."/>
            <person name="Holt S."/>
            <person name="Cochrane G."/>
            <person name="Meng A."/>
            <person name="Brown T."/>
            <person name="Cohen L."/>
        </authorList>
    </citation>
    <scope>NUCLEOTIDE SEQUENCE</scope>
    <source>
        <strain evidence="6">CCAP 955/1</strain>
    </source>
</reference>
<protein>
    <recommendedName>
        <fullName evidence="5">MYND-type domain-containing protein</fullName>
    </recommendedName>
</protein>
<dbReference type="GO" id="GO:0008270">
    <property type="term" value="F:zinc ion binding"/>
    <property type="evidence" value="ECO:0007669"/>
    <property type="project" value="UniProtKB-KW"/>
</dbReference>
<dbReference type="PROSITE" id="PS01360">
    <property type="entry name" value="ZF_MYND_1"/>
    <property type="match status" value="1"/>
</dbReference>
<dbReference type="SUPFAM" id="SSF144232">
    <property type="entry name" value="HIT/MYND zinc finger-like"/>
    <property type="match status" value="1"/>
</dbReference>
<dbReference type="Gene3D" id="2.160.20.10">
    <property type="entry name" value="Single-stranded right-handed beta-helix, Pectin lyase-like"/>
    <property type="match status" value="1"/>
</dbReference>
<dbReference type="InterPro" id="IPR002893">
    <property type="entry name" value="Znf_MYND"/>
</dbReference>
<evidence type="ECO:0000256" key="3">
    <source>
        <dbReference type="ARBA" id="ARBA00022833"/>
    </source>
</evidence>
<dbReference type="Pfam" id="PF01753">
    <property type="entry name" value="zf-MYND"/>
    <property type="match status" value="1"/>
</dbReference>
<dbReference type="PROSITE" id="PS50865">
    <property type="entry name" value="ZF_MYND_2"/>
    <property type="match status" value="1"/>
</dbReference>
<sequence length="390" mass="42194">MQQHRPENLNPTTTAKISNLFLSPDDENSVIIFEDCDFVSDEDGEDTIGLVCTTGHAIAFRRCRFRGDRTSVFVGCFDDRELKDLSEPLDPQLNGNPKVLFGSCLFESFKPDTGSACVMVGSSGTATFLNCMFRKCNGGVKVRHGGKADLVHCTITDVFNCGVEVPRYGTCSMLHCLIEKVVCIGAAAMHGSNFVIMKSRVEGKMGCYSAGLIFTGKKGAPVIVKDCSVANCVFGIKAELHHVNVTVANTTFINCTKAGVVVNPNTLGTVTVNNCTFHHCNCTVGNASGEQCVVTVDGERQAPNDIPLSQCGCGRCLPCLAANRASKEAGMGTINCAKCAAEEPMDTKFKSCSKCKNVCYCSRECQTAHWKEHKSICDPRYKYSKLKFDA</sequence>
<evidence type="ECO:0000256" key="2">
    <source>
        <dbReference type="ARBA" id="ARBA00022771"/>
    </source>
</evidence>
<dbReference type="SMART" id="SM00710">
    <property type="entry name" value="PbH1"/>
    <property type="match status" value="6"/>
</dbReference>
<dbReference type="InterPro" id="IPR006626">
    <property type="entry name" value="PbH1"/>
</dbReference>
<keyword evidence="1" id="KW-0479">Metal-binding</keyword>
<evidence type="ECO:0000259" key="5">
    <source>
        <dbReference type="PROSITE" id="PS50865"/>
    </source>
</evidence>
<dbReference type="Pfam" id="PF13229">
    <property type="entry name" value="Beta_helix"/>
    <property type="match status" value="2"/>
</dbReference>
<feature type="domain" description="MYND-type" evidence="5">
    <location>
        <begin position="336"/>
        <end position="377"/>
    </location>
</feature>
<name>A0A7S3H3C9_9STRA</name>
<accession>A0A7S3H3C9</accession>
<dbReference type="SUPFAM" id="SSF51126">
    <property type="entry name" value="Pectin lyase-like"/>
    <property type="match status" value="1"/>
</dbReference>
<proteinExistence type="predicted"/>
<keyword evidence="3" id="KW-0862">Zinc</keyword>